<name>D5U6S9_BRAM5</name>
<dbReference type="PANTHER" id="PTHR43138:SF1">
    <property type="entry name" value="N-ACETYLTRANSFERASE ACA1"/>
    <property type="match status" value="1"/>
</dbReference>
<feature type="domain" description="N-acetyltransferase" evidence="1">
    <location>
        <begin position="14"/>
        <end position="170"/>
    </location>
</feature>
<dbReference type="KEGG" id="brm:Bmur_0542"/>
<accession>D5U6S9</accession>
<reference evidence="2 3" key="1">
    <citation type="journal article" date="2010" name="Stand. Genomic Sci.">
        <title>Complete genome sequence of Brachyspira murdochii type strain (56-150).</title>
        <authorList>
            <person name="Pati A."/>
            <person name="Sikorski J."/>
            <person name="Gronow S."/>
            <person name="Munk C."/>
            <person name="Lapidus A."/>
            <person name="Copeland A."/>
            <person name="Glavina Del Tio T."/>
            <person name="Nolan M."/>
            <person name="Lucas S."/>
            <person name="Chen F."/>
            <person name="Tice H."/>
            <person name="Cheng J.F."/>
            <person name="Han C."/>
            <person name="Detter J.C."/>
            <person name="Bruce D."/>
            <person name="Tapia R."/>
            <person name="Goodwin L."/>
            <person name="Pitluck S."/>
            <person name="Liolios K."/>
            <person name="Ivanova N."/>
            <person name="Mavromatis K."/>
            <person name="Mikhailova N."/>
            <person name="Chen A."/>
            <person name="Palaniappan K."/>
            <person name="Land M."/>
            <person name="Hauser L."/>
            <person name="Chang Y.J."/>
            <person name="Jeffries C.D."/>
            <person name="Spring S."/>
            <person name="Rohde M."/>
            <person name="Goker M."/>
            <person name="Bristow J."/>
            <person name="Eisen J.A."/>
            <person name="Markowitz V."/>
            <person name="Hugenholtz P."/>
            <person name="Kyrpides N.C."/>
            <person name="Klenk H.P."/>
        </authorList>
    </citation>
    <scope>NUCLEOTIDE SEQUENCE [LARGE SCALE GENOMIC DNA]</scope>
    <source>
        <strain evidence="3">ATCC 51284 / DSM 12563 / 56-150</strain>
    </source>
</reference>
<dbReference type="InterPro" id="IPR052742">
    <property type="entry name" value="Mito_N-acetyltransferase"/>
</dbReference>
<dbReference type="InterPro" id="IPR016181">
    <property type="entry name" value="Acyl_CoA_acyltransferase"/>
</dbReference>
<keyword evidence="2" id="KW-0808">Transferase</keyword>
<dbReference type="PANTHER" id="PTHR43138">
    <property type="entry name" value="ACETYLTRANSFERASE, GNAT FAMILY"/>
    <property type="match status" value="1"/>
</dbReference>
<evidence type="ECO:0000313" key="2">
    <source>
        <dbReference type="EMBL" id="ADG70645.1"/>
    </source>
</evidence>
<dbReference type="eggNOG" id="COG1247">
    <property type="taxonomic scope" value="Bacteria"/>
</dbReference>
<dbReference type="InterPro" id="IPR000182">
    <property type="entry name" value="GNAT_dom"/>
</dbReference>
<evidence type="ECO:0000313" key="3">
    <source>
        <dbReference type="Proteomes" id="UP000001915"/>
    </source>
</evidence>
<protein>
    <submittedName>
        <fullName evidence="2">GCN5-related N-acetyltransferase</fullName>
    </submittedName>
</protein>
<evidence type="ECO:0000259" key="1">
    <source>
        <dbReference type="PROSITE" id="PS51186"/>
    </source>
</evidence>
<organism evidence="2 3">
    <name type="scientific">Brachyspira murdochii (strain ATCC 51284 / DSM 12563 / 56-150)</name>
    <name type="common">Serpulina murdochii</name>
    <dbReference type="NCBI Taxonomy" id="526224"/>
    <lineage>
        <taxon>Bacteria</taxon>
        <taxon>Pseudomonadati</taxon>
        <taxon>Spirochaetota</taxon>
        <taxon>Spirochaetia</taxon>
        <taxon>Brachyspirales</taxon>
        <taxon>Brachyspiraceae</taxon>
        <taxon>Brachyspira</taxon>
    </lineage>
</organism>
<dbReference type="HOGENOM" id="CLU_013985_42_2_12"/>
<gene>
    <name evidence="2" type="ordered locus">Bmur_0542</name>
</gene>
<dbReference type="Proteomes" id="UP000001915">
    <property type="component" value="Chromosome"/>
</dbReference>
<proteinExistence type="predicted"/>
<dbReference type="SUPFAM" id="SSF55729">
    <property type="entry name" value="Acyl-CoA N-acyltransferases (Nat)"/>
    <property type="match status" value="1"/>
</dbReference>
<dbReference type="AlphaFoldDB" id="D5U6S9"/>
<dbReference type="Pfam" id="PF00583">
    <property type="entry name" value="Acetyltransf_1"/>
    <property type="match status" value="1"/>
</dbReference>
<dbReference type="STRING" id="526224.Bmur_0542"/>
<dbReference type="GO" id="GO:0016747">
    <property type="term" value="F:acyltransferase activity, transferring groups other than amino-acyl groups"/>
    <property type="evidence" value="ECO:0007669"/>
    <property type="project" value="InterPro"/>
</dbReference>
<dbReference type="CDD" id="cd04301">
    <property type="entry name" value="NAT_SF"/>
    <property type="match status" value="1"/>
</dbReference>
<dbReference type="Gene3D" id="3.40.630.30">
    <property type="match status" value="1"/>
</dbReference>
<dbReference type="PROSITE" id="PS51186">
    <property type="entry name" value="GNAT"/>
    <property type="match status" value="1"/>
</dbReference>
<dbReference type="EMBL" id="CP001959">
    <property type="protein sequence ID" value="ADG70645.1"/>
    <property type="molecule type" value="Genomic_DNA"/>
</dbReference>
<sequence>MAKTKLNKLKGTKMEIIKYEKKYLKEALNIWNEIIKEGIYFPQIETLTNEEEAHKYFSSQDYTGIAYEDNKIYGVYILHPNNIGRCGHISNASYAVSKDARGKGIGEALVRDSIKKGAELGYKILQFNAVVISNNAAHKLYEKIGFNKIGIVKNGYLNKNNEYEDIVLYYIDL</sequence>